<feature type="non-terminal residue" evidence="12">
    <location>
        <position position="1"/>
    </location>
</feature>
<dbReference type="InterPro" id="IPR027417">
    <property type="entry name" value="P-loop_NTPase"/>
</dbReference>
<accession>A0A381T5I7</accession>
<dbReference type="SUPFAM" id="SSF90123">
    <property type="entry name" value="ABC transporter transmembrane region"/>
    <property type="match status" value="1"/>
</dbReference>
<dbReference type="GO" id="GO:0016887">
    <property type="term" value="F:ATP hydrolysis activity"/>
    <property type="evidence" value="ECO:0007669"/>
    <property type="project" value="InterPro"/>
</dbReference>
<keyword evidence="7 9" id="KW-1133">Transmembrane helix</keyword>
<dbReference type="GO" id="GO:0005524">
    <property type="term" value="F:ATP binding"/>
    <property type="evidence" value="ECO:0007669"/>
    <property type="project" value="UniProtKB-KW"/>
</dbReference>
<evidence type="ECO:0000256" key="1">
    <source>
        <dbReference type="ARBA" id="ARBA00004651"/>
    </source>
</evidence>
<dbReference type="InterPro" id="IPR036640">
    <property type="entry name" value="ABC1_TM_sf"/>
</dbReference>
<dbReference type="AlphaFoldDB" id="A0A381T5I7"/>
<evidence type="ECO:0000256" key="8">
    <source>
        <dbReference type="ARBA" id="ARBA00023136"/>
    </source>
</evidence>
<feature type="domain" description="ABC transporter" evidence="10">
    <location>
        <begin position="593"/>
        <end position="827"/>
    </location>
</feature>
<evidence type="ECO:0000256" key="7">
    <source>
        <dbReference type="ARBA" id="ARBA00022989"/>
    </source>
</evidence>
<feature type="transmembrane region" description="Helical" evidence="9">
    <location>
        <begin position="479"/>
        <end position="497"/>
    </location>
</feature>
<evidence type="ECO:0000259" key="10">
    <source>
        <dbReference type="PROSITE" id="PS50893"/>
    </source>
</evidence>
<keyword evidence="3" id="KW-1003">Cell membrane</keyword>
<evidence type="ECO:0000256" key="4">
    <source>
        <dbReference type="ARBA" id="ARBA00022692"/>
    </source>
</evidence>
<proteinExistence type="predicted"/>
<feature type="transmembrane region" description="Helical" evidence="9">
    <location>
        <begin position="517"/>
        <end position="536"/>
    </location>
</feature>
<keyword evidence="6" id="KW-0067">ATP-binding</keyword>
<keyword evidence="2" id="KW-0813">Transport</keyword>
<evidence type="ECO:0000259" key="11">
    <source>
        <dbReference type="PROSITE" id="PS50929"/>
    </source>
</evidence>
<organism evidence="12">
    <name type="scientific">marine metagenome</name>
    <dbReference type="NCBI Taxonomy" id="408172"/>
    <lineage>
        <taxon>unclassified sequences</taxon>
        <taxon>metagenomes</taxon>
        <taxon>ecological metagenomes</taxon>
    </lineage>
</organism>
<feature type="transmembrane region" description="Helical" evidence="9">
    <location>
        <begin position="232"/>
        <end position="252"/>
    </location>
</feature>
<comment type="subcellular location">
    <subcellularLocation>
        <location evidence="1">Cell membrane</location>
        <topology evidence="1">Multi-pass membrane protein</topology>
    </subcellularLocation>
</comment>
<gene>
    <name evidence="12" type="ORF">METZ01_LOCUS64286</name>
</gene>
<dbReference type="Gene3D" id="1.20.1560.10">
    <property type="entry name" value="ABC transporter type 1, transmembrane domain"/>
    <property type="match status" value="1"/>
</dbReference>
<feature type="transmembrane region" description="Helical" evidence="9">
    <location>
        <begin position="195"/>
        <end position="211"/>
    </location>
</feature>
<name>A0A381T5I7_9ZZZZ</name>
<reference evidence="12" key="1">
    <citation type="submission" date="2018-05" db="EMBL/GenBank/DDBJ databases">
        <authorList>
            <person name="Lanie J.A."/>
            <person name="Ng W.-L."/>
            <person name="Kazmierczak K.M."/>
            <person name="Andrzejewski T.M."/>
            <person name="Davidsen T.M."/>
            <person name="Wayne K.J."/>
            <person name="Tettelin H."/>
            <person name="Glass J.I."/>
            <person name="Rusch D."/>
            <person name="Podicherti R."/>
            <person name="Tsui H.-C.T."/>
            <person name="Winkler M.E."/>
        </authorList>
    </citation>
    <scope>NUCLEOTIDE SEQUENCE</scope>
</reference>
<evidence type="ECO:0000256" key="3">
    <source>
        <dbReference type="ARBA" id="ARBA00022475"/>
    </source>
</evidence>
<dbReference type="SUPFAM" id="SSF52540">
    <property type="entry name" value="P-loop containing nucleoside triphosphate hydrolases"/>
    <property type="match status" value="1"/>
</dbReference>
<evidence type="ECO:0000313" key="12">
    <source>
        <dbReference type="EMBL" id="SVA11432.1"/>
    </source>
</evidence>
<feature type="transmembrane region" description="Helical" evidence="9">
    <location>
        <begin position="6"/>
        <end position="25"/>
    </location>
</feature>
<evidence type="ECO:0000256" key="2">
    <source>
        <dbReference type="ARBA" id="ARBA00022448"/>
    </source>
</evidence>
<dbReference type="GO" id="GO:0005886">
    <property type="term" value="C:plasma membrane"/>
    <property type="evidence" value="ECO:0007669"/>
    <property type="project" value="UniProtKB-SubCell"/>
</dbReference>
<dbReference type="InterPro" id="IPR011527">
    <property type="entry name" value="ABC1_TM_dom"/>
</dbReference>
<keyword evidence="8 9" id="KW-0472">Membrane</keyword>
<feature type="domain" description="ABC transmembrane type-1" evidence="11">
    <location>
        <begin position="285"/>
        <end position="497"/>
    </location>
</feature>
<dbReference type="Pfam" id="PF00664">
    <property type="entry name" value="ABC_membrane"/>
    <property type="match status" value="1"/>
</dbReference>
<feature type="transmembrane region" description="Helical" evidence="9">
    <location>
        <begin position="368"/>
        <end position="386"/>
    </location>
</feature>
<dbReference type="PROSITE" id="PS50929">
    <property type="entry name" value="ABC_TM1F"/>
    <property type="match status" value="1"/>
</dbReference>
<sequence>VNAFLIVALGSTAIAFLIPVIMWRFSDRTPKSDLDPNDFVRARALPFQGDGHIPQDRDRSLEQDTYGFRAVVLLLFRAWPFVRPQLLGQWHTLGEGTNDSVADNVTGEGYSLFYAPFFVTAIAIAGPLLGWIDSALIYPDGLIYVTVAGVVIGIWLLASRIFTGRTEALIAIFLALCAFFSMLLCILVLDGALPVVYGTLITATCGMAWMVQFRTHSGRIQTRIRFNSHLTYLYILAGVQGFVSLPLGLVIADLLANSLMLDNCVQPEVATSWFFSAPETSCEETDTLSGEQRHDLKWQWVKLNLLIWAVNLPIGMVVPYYTVWIMQRINQDLRLALVERWHQLSLNYHSGHRTGDSIYRIYADSAQVTSVIGRLVGLILICWYWVYALFLLSFLSPIMGAIAFSLLVPAILLARWGMPRMRTRSLVYRAATSDVTSRIQEAFASIKLIKAHNAEEKTQAEMESDSVIAMNAAFQVRRLIAFVTILMFTIAAAFLLGGEFFIAMSTNLGNDIFAKELIAAMAFSFTVWNLTAFNFARGKFFETVGNVRAFMRNWLSAQDMAMGLGRVFDILDIEPDIEDDPDAVAFTSINRDIRFQDVSFRYEEDRPVLEDVSFVAKPGSVTAIIGPTGSGKSTVMSLLLRLYDPSSGTISIDDRPLNRYQIASLRANVAIALQENVLFAMSVRDNIRYVAPQADDAQINRAVQIACMDDYVNGLPNGLDTVLGDRGGKLSTGQRQRLSIARAVVRDAPILILDEPTASLDAATEQRVMANLSEWGRDRAIFLITHRISTIRQADNILYLDDGRIIESGNHRELMQREGGRYRAFVEAETNLSRIGAA</sequence>
<feature type="transmembrane region" description="Helical" evidence="9">
    <location>
        <begin position="305"/>
        <end position="324"/>
    </location>
</feature>
<evidence type="ECO:0000256" key="9">
    <source>
        <dbReference type="SAM" id="Phobius"/>
    </source>
</evidence>
<dbReference type="CDD" id="cd07346">
    <property type="entry name" value="ABC_6TM_exporters"/>
    <property type="match status" value="1"/>
</dbReference>
<evidence type="ECO:0000256" key="5">
    <source>
        <dbReference type="ARBA" id="ARBA00022741"/>
    </source>
</evidence>
<feature type="transmembrane region" description="Helical" evidence="9">
    <location>
        <begin position="169"/>
        <end position="189"/>
    </location>
</feature>
<dbReference type="InterPro" id="IPR003439">
    <property type="entry name" value="ABC_transporter-like_ATP-bd"/>
</dbReference>
<keyword evidence="5" id="KW-0547">Nucleotide-binding</keyword>
<dbReference type="GO" id="GO:0034040">
    <property type="term" value="F:ATPase-coupled lipid transmembrane transporter activity"/>
    <property type="evidence" value="ECO:0007669"/>
    <property type="project" value="TreeGrafter"/>
</dbReference>
<evidence type="ECO:0008006" key="13">
    <source>
        <dbReference type="Google" id="ProtNLM"/>
    </source>
</evidence>
<dbReference type="EMBL" id="UINC01004056">
    <property type="protein sequence ID" value="SVA11432.1"/>
    <property type="molecule type" value="Genomic_DNA"/>
</dbReference>
<dbReference type="InterPro" id="IPR003593">
    <property type="entry name" value="AAA+_ATPase"/>
</dbReference>
<feature type="transmembrane region" description="Helical" evidence="9">
    <location>
        <begin position="112"/>
        <end position="132"/>
    </location>
</feature>
<dbReference type="InterPro" id="IPR039421">
    <property type="entry name" value="Type_1_exporter"/>
</dbReference>
<evidence type="ECO:0000256" key="6">
    <source>
        <dbReference type="ARBA" id="ARBA00022840"/>
    </source>
</evidence>
<dbReference type="GO" id="GO:0140359">
    <property type="term" value="F:ABC-type transporter activity"/>
    <property type="evidence" value="ECO:0007669"/>
    <property type="project" value="InterPro"/>
</dbReference>
<feature type="transmembrane region" description="Helical" evidence="9">
    <location>
        <begin position="392"/>
        <end position="414"/>
    </location>
</feature>
<feature type="transmembrane region" description="Helical" evidence="9">
    <location>
        <begin position="138"/>
        <end position="157"/>
    </location>
</feature>
<protein>
    <recommendedName>
        <fullName evidence="13">ABC transporter domain-containing protein</fullName>
    </recommendedName>
</protein>
<dbReference type="PROSITE" id="PS50893">
    <property type="entry name" value="ABC_TRANSPORTER_2"/>
    <property type="match status" value="1"/>
</dbReference>
<dbReference type="SMART" id="SM00382">
    <property type="entry name" value="AAA"/>
    <property type="match status" value="1"/>
</dbReference>
<dbReference type="FunFam" id="3.40.50.300:FF:000221">
    <property type="entry name" value="Multidrug ABC transporter ATP-binding protein"/>
    <property type="match status" value="1"/>
</dbReference>
<keyword evidence="4 9" id="KW-0812">Transmembrane</keyword>
<dbReference type="PANTHER" id="PTHR24221">
    <property type="entry name" value="ATP-BINDING CASSETTE SUB-FAMILY B"/>
    <property type="match status" value="1"/>
</dbReference>
<dbReference type="PANTHER" id="PTHR24221:SF654">
    <property type="entry name" value="ATP-BINDING CASSETTE SUB-FAMILY B MEMBER 6"/>
    <property type="match status" value="1"/>
</dbReference>
<dbReference type="Gene3D" id="3.40.50.300">
    <property type="entry name" value="P-loop containing nucleotide triphosphate hydrolases"/>
    <property type="match status" value="1"/>
</dbReference>
<dbReference type="Pfam" id="PF00005">
    <property type="entry name" value="ABC_tran"/>
    <property type="match status" value="1"/>
</dbReference>